<dbReference type="InterPro" id="IPR049305">
    <property type="entry name" value="GlxA-like_b-barrel"/>
</dbReference>
<feature type="domain" description="GlxA-like beta barrel" evidence="2">
    <location>
        <begin position="238"/>
        <end position="334"/>
    </location>
</feature>
<dbReference type="Proteomes" id="UP000231567">
    <property type="component" value="Unassembled WGS sequence"/>
</dbReference>
<comment type="caution">
    <text evidence="3">The sequence shown here is derived from an EMBL/GenBank/DDBJ whole genome shotgun (WGS) entry which is preliminary data.</text>
</comment>
<dbReference type="AlphaFoldDB" id="A0A2G9YQM7"/>
<name>A0A2G9YQM7_9BACT</name>
<evidence type="ECO:0000313" key="3">
    <source>
        <dbReference type="EMBL" id="PIP21535.1"/>
    </source>
</evidence>
<dbReference type="Pfam" id="PF21110">
    <property type="entry name" value="GlxA"/>
    <property type="match status" value="1"/>
</dbReference>
<accession>A0A2G9YQM7</accession>
<keyword evidence="1" id="KW-1133">Transmembrane helix</keyword>
<sequence length="536" mass="57529">MPNTIYIEPDEEITSVIDKLTSAASAQVILVVPKEATILQGLVNLKLLKMEAKKLSKEIAIVTSDKVGRNLLTQIDIPVFDNIKSAEPVILPQRPQPAAQEEIVIDNSKPEALPKDVKIHHFQERQMPEPKPVVEVMPAAKAGEKPLSKNKSKLIIEIVATGVILILIALGLFAFLPYTVLNIKVSVKPFEKEVAVTLDKNAAGVSIDSATAPASLIAKELEQSKDFQATGKKEVGQKAKGTITISNKTGEPVSLGSSSKVKAASGLIFVTSSAVNVPAATAKIDSSGNVSVTAGKADVVVEASEPGTKYNLGPTSFTILDISAAKQANVFGQSSASLAGGTTEQITIVSSDDIENAKKSLQNDIFNALKDAIKNENPNLQILEDVFSQDVESFQSSVPSGTQTDNFKATMKSKAKALAFEEKDFRQVVMEKAKVDIPADSMMVVSAQDEITTTLKSKDIEAGQMTVAGKLLSKIGPKIDTEKIRAQAVNKTFSNLAPQIKSVAGVEDVKIQTMPENWLKRTPLLKYNIKVKLEYD</sequence>
<evidence type="ECO:0000256" key="1">
    <source>
        <dbReference type="SAM" id="Phobius"/>
    </source>
</evidence>
<protein>
    <recommendedName>
        <fullName evidence="2">GlxA-like beta barrel domain-containing protein</fullName>
    </recommendedName>
</protein>
<proteinExistence type="predicted"/>
<keyword evidence="1" id="KW-0812">Transmembrane</keyword>
<dbReference type="EMBL" id="PCRM01000034">
    <property type="protein sequence ID" value="PIP21535.1"/>
    <property type="molecule type" value="Genomic_DNA"/>
</dbReference>
<feature type="transmembrane region" description="Helical" evidence="1">
    <location>
        <begin position="154"/>
        <end position="178"/>
    </location>
</feature>
<evidence type="ECO:0000313" key="4">
    <source>
        <dbReference type="Proteomes" id="UP000231567"/>
    </source>
</evidence>
<gene>
    <name evidence="3" type="ORF">COX39_02320</name>
</gene>
<keyword evidence="1" id="KW-0472">Membrane</keyword>
<evidence type="ECO:0000259" key="2">
    <source>
        <dbReference type="Pfam" id="PF21110"/>
    </source>
</evidence>
<organism evidence="3 4">
    <name type="scientific">Candidatus Nealsonbacteria bacterium CG23_combo_of_CG06-09_8_20_14_all_40_13</name>
    <dbReference type="NCBI Taxonomy" id="1974724"/>
    <lineage>
        <taxon>Bacteria</taxon>
        <taxon>Candidatus Nealsoniibacteriota</taxon>
    </lineage>
</organism>
<reference evidence="3 4" key="1">
    <citation type="submission" date="2017-09" db="EMBL/GenBank/DDBJ databases">
        <title>Depth-based differentiation of microbial function through sediment-hosted aquifers and enrichment of novel symbionts in the deep terrestrial subsurface.</title>
        <authorList>
            <person name="Probst A.J."/>
            <person name="Ladd B."/>
            <person name="Jarett J.K."/>
            <person name="Geller-Mcgrath D.E."/>
            <person name="Sieber C.M."/>
            <person name="Emerson J.B."/>
            <person name="Anantharaman K."/>
            <person name="Thomas B.C."/>
            <person name="Malmstrom R."/>
            <person name="Stieglmeier M."/>
            <person name="Klingl A."/>
            <person name="Woyke T."/>
            <person name="Ryan C.M."/>
            <person name="Banfield J.F."/>
        </authorList>
    </citation>
    <scope>NUCLEOTIDE SEQUENCE [LARGE SCALE GENOMIC DNA]</scope>
    <source>
        <strain evidence="3">CG23_combo_of_CG06-09_8_20_14_all_40_13</strain>
    </source>
</reference>